<gene>
    <name evidence="1" type="ORF">DFP97_12657</name>
</gene>
<protein>
    <submittedName>
        <fullName evidence="1">Uncharacterized protein</fullName>
    </submittedName>
</protein>
<reference evidence="1 2" key="1">
    <citation type="submission" date="2018-07" db="EMBL/GenBank/DDBJ databases">
        <title>Genomic Encyclopedia of Type Strains, Phase III (KMG-III): the genomes of soil and plant-associated and newly described type strains.</title>
        <authorList>
            <person name="Whitman W."/>
        </authorList>
    </citation>
    <scope>NUCLEOTIDE SEQUENCE [LARGE SCALE GENOMIC DNA]</scope>
    <source>
        <strain evidence="1 2">CECT 7506</strain>
    </source>
</reference>
<accession>A0A368VJ06</accession>
<keyword evidence="2" id="KW-1185">Reference proteome</keyword>
<sequence>MILNTVFLLETVDAAAGIQELLLTRVEWVTCGANLNAKARFNRTSLEGIAASASSCNDVVCRMNSLFHLVHLFLP</sequence>
<comment type="caution">
    <text evidence="1">The sequence shown here is derived from an EMBL/GenBank/DDBJ whole genome shotgun (WGS) entry which is preliminary data.</text>
</comment>
<evidence type="ECO:0000313" key="2">
    <source>
        <dbReference type="Proteomes" id="UP000252415"/>
    </source>
</evidence>
<organism evidence="1 2">
    <name type="scientific">Paenibacillus prosopidis</name>
    <dbReference type="NCBI Taxonomy" id="630520"/>
    <lineage>
        <taxon>Bacteria</taxon>
        <taxon>Bacillati</taxon>
        <taxon>Bacillota</taxon>
        <taxon>Bacilli</taxon>
        <taxon>Bacillales</taxon>
        <taxon>Paenibacillaceae</taxon>
        <taxon>Paenibacillus</taxon>
    </lineage>
</organism>
<dbReference type="Proteomes" id="UP000252415">
    <property type="component" value="Unassembled WGS sequence"/>
</dbReference>
<dbReference type="AlphaFoldDB" id="A0A368VJ06"/>
<evidence type="ECO:0000313" key="1">
    <source>
        <dbReference type="EMBL" id="RCW41225.1"/>
    </source>
</evidence>
<name>A0A368VJ06_9BACL</name>
<proteinExistence type="predicted"/>
<dbReference type="EMBL" id="QPJD01000026">
    <property type="protein sequence ID" value="RCW41225.1"/>
    <property type="molecule type" value="Genomic_DNA"/>
</dbReference>
<dbReference type="AntiFam" id="ANF00181">
    <property type="entry name" value="Shadow ORF (opposite rpmE)"/>
</dbReference>